<organism evidence="11">
    <name type="scientific">marine metagenome</name>
    <dbReference type="NCBI Taxonomy" id="408172"/>
    <lineage>
        <taxon>unclassified sequences</taxon>
        <taxon>metagenomes</taxon>
        <taxon>ecological metagenomes</taxon>
    </lineage>
</organism>
<keyword evidence="9" id="KW-0067">ATP-binding</keyword>
<evidence type="ECO:0000256" key="2">
    <source>
        <dbReference type="ARBA" id="ARBA00004496"/>
    </source>
</evidence>
<evidence type="ECO:0000256" key="10">
    <source>
        <dbReference type="ARBA" id="ARBA00023102"/>
    </source>
</evidence>
<dbReference type="UniPathway" id="UPA00031">
    <property type="reaction ID" value="UER00007"/>
</dbReference>
<proteinExistence type="predicted"/>
<dbReference type="GO" id="GO:0005524">
    <property type="term" value="F:ATP binding"/>
    <property type="evidence" value="ECO:0007669"/>
    <property type="project" value="UniProtKB-KW"/>
</dbReference>
<reference evidence="11" key="1">
    <citation type="submission" date="2018-05" db="EMBL/GenBank/DDBJ databases">
        <authorList>
            <person name="Lanie J.A."/>
            <person name="Ng W.-L."/>
            <person name="Kazmierczak K.M."/>
            <person name="Andrzejewski T.M."/>
            <person name="Davidsen T.M."/>
            <person name="Wayne K.J."/>
            <person name="Tettelin H."/>
            <person name="Glass J.I."/>
            <person name="Rusch D."/>
            <person name="Podicherti R."/>
            <person name="Tsui H.-C.T."/>
            <person name="Winkler M.E."/>
        </authorList>
    </citation>
    <scope>NUCLEOTIDE SEQUENCE</scope>
</reference>
<evidence type="ECO:0000256" key="5">
    <source>
        <dbReference type="ARBA" id="ARBA00022490"/>
    </source>
</evidence>
<dbReference type="EMBL" id="UINC01183565">
    <property type="protein sequence ID" value="SVD94375.1"/>
    <property type="molecule type" value="Genomic_DNA"/>
</dbReference>
<keyword evidence="10" id="KW-0368">Histidine biosynthesis</keyword>
<keyword evidence="7" id="KW-0547">Nucleotide-binding</keyword>
<dbReference type="PANTHER" id="PTHR42945:SF9">
    <property type="entry name" value="HISTIDINE BIOSYNTHESIS BIFUNCTIONAL PROTEIN HISIE"/>
    <property type="match status" value="1"/>
</dbReference>
<sequence length="83" mass="9124">MFDVIKGRRKADPKESYVAAQFAGGKERVGQKVGEEAVETVIAGVTGDKEGLICESADLLFHLMIFWEVNGVNPADVCRELQR</sequence>
<accession>A0A382ZH23</accession>
<dbReference type="CDD" id="cd11534">
    <property type="entry name" value="NTP-PPase_HisIE_like"/>
    <property type="match status" value="1"/>
</dbReference>
<evidence type="ECO:0000256" key="6">
    <source>
        <dbReference type="ARBA" id="ARBA00022605"/>
    </source>
</evidence>
<comment type="pathway">
    <text evidence="3">Amino-acid biosynthesis; L-histidine biosynthesis; L-histidine from 5-phospho-alpha-D-ribose 1-diphosphate: step 2/9.</text>
</comment>
<evidence type="ECO:0000256" key="9">
    <source>
        <dbReference type="ARBA" id="ARBA00022840"/>
    </source>
</evidence>
<keyword evidence="8" id="KW-0378">Hydrolase</keyword>
<dbReference type="EC" id="3.6.1.31" evidence="4"/>
<dbReference type="GO" id="GO:0000105">
    <property type="term" value="P:L-histidine biosynthetic process"/>
    <property type="evidence" value="ECO:0007669"/>
    <property type="project" value="UniProtKB-UniPathway"/>
</dbReference>
<evidence type="ECO:0000256" key="1">
    <source>
        <dbReference type="ARBA" id="ARBA00001460"/>
    </source>
</evidence>
<dbReference type="InterPro" id="IPR008179">
    <property type="entry name" value="HisE"/>
</dbReference>
<evidence type="ECO:0000256" key="3">
    <source>
        <dbReference type="ARBA" id="ARBA00005204"/>
    </source>
</evidence>
<dbReference type="InterPro" id="IPR021130">
    <property type="entry name" value="PRib-ATP_PPHydrolase-like"/>
</dbReference>
<gene>
    <name evidence="11" type="ORF">METZ01_LOCUS447229</name>
</gene>
<keyword evidence="6" id="KW-0028">Amino-acid biosynthesis</keyword>
<dbReference type="NCBIfam" id="TIGR03188">
    <property type="entry name" value="histidine_hisI"/>
    <property type="match status" value="1"/>
</dbReference>
<dbReference type="GO" id="GO:0005737">
    <property type="term" value="C:cytoplasm"/>
    <property type="evidence" value="ECO:0007669"/>
    <property type="project" value="UniProtKB-SubCell"/>
</dbReference>
<evidence type="ECO:0000256" key="8">
    <source>
        <dbReference type="ARBA" id="ARBA00022801"/>
    </source>
</evidence>
<name>A0A382ZH23_9ZZZZ</name>
<evidence type="ECO:0000256" key="4">
    <source>
        <dbReference type="ARBA" id="ARBA00012414"/>
    </source>
</evidence>
<evidence type="ECO:0000313" key="11">
    <source>
        <dbReference type="EMBL" id="SVD94375.1"/>
    </source>
</evidence>
<feature type="non-terminal residue" evidence="11">
    <location>
        <position position="83"/>
    </location>
</feature>
<dbReference type="SUPFAM" id="SSF101386">
    <property type="entry name" value="all-alpha NTP pyrophosphatases"/>
    <property type="match status" value="1"/>
</dbReference>
<keyword evidence="5" id="KW-0963">Cytoplasm</keyword>
<dbReference type="Pfam" id="PF01503">
    <property type="entry name" value="PRA-PH"/>
    <property type="match status" value="1"/>
</dbReference>
<evidence type="ECO:0000256" key="7">
    <source>
        <dbReference type="ARBA" id="ARBA00022741"/>
    </source>
</evidence>
<dbReference type="PANTHER" id="PTHR42945">
    <property type="entry name" value="HISTIDINE BIOSYNTHESIS BIFUNCTIONAL PROTEIN"/>
    <property type="match status" value="1"/>
</dbReference>
<comment type="subcellular location">
    <subcellularLocation>
        <location evidence="2">Cytoplasm</location>
    </subcellularLocation>
</comment>
<comment type="catalytic activity">
    <reaction evidence="1">
        <text>1-(5-phospho-beta-D-ribosyl)-ATP + H2O = 1-(5-phospho-beta-D-ribosyl)-5'-AMP + diphosphate + H(+)</text>
        <dbReference type="Rhea" id="RHEA:22828"/>
        <dbReference type="ChEBI" id="CHEBI:15377"/>
        <dbReference type="ChEBI" id="CHEBI:15378"/>
        <dbReference type="ChEBI" id="CHEBI:33019"/>
        <dbReference type="ChEBI" id="CHEBI:59457"/>
        <dbReference type="ChEBI" id="CHEBI:73183"/>
        <dbReference type="EC" id="3.6.1.31"/>
    </reaction>
</comment>
<dbReference type="Gene3D" id="1.10.287.1080">
    <property type="entry name" value="MazG-like"/>
    <property type="match status" value="1"/>
</dbReference>
<dbReference type="AlphaFoldDB" id="A0A382ZH23"/>
<dbReference type="GO" id="GO:0004636">
    <property type="term" value="F:phosphoribosyl-ATP diphosphatase activity"/>
    <property type="evidence" value="ECO:0007669"/>
    <property type="project" value="UniProtKB-EC"/>
</dbReference>
<protein>
    <recommendedName>
        <fullName evidence="4">phosphoribosyl-ATP diphosphatase</fullName>
        <ecNumber evidence="4">3.6.1.31</ecNumber>
    </recommendedName>
</protein>